<accession>A0A9P0MYH6</accession>
<name>A0A9P0MYH6_SPOLI</name>
<evidence type="ECO:0000313" key="2">
    <source>
        <dbReference type="Proteomes" id="UP001153321"/>
    </source>
</evidence>
<reference evidence="1" key="1">
    <citation type="submission" date="2022-02" db="EMBL/GenBank/DDBJ databases">
        <authorList>
            <person name="King R."/>
        </authorList>
    </citation>
    <scope>NUCLEOTIDE SEQUENCE</scope>
</reference>
<dbReference type="EMBL" id="LR824548">
    <property type="protein sequence ID" value="CAH1638042.1"/>
    <property type="molecule type" value="Genomic_DNA"/>
</dbReference>
<evidence type="ECO:0000313" key="1">
    <source>
        <dbReference type="EMBL" id="CAH1638042.1"/>
    </source>
</evidence>
<keyword evidence="2" id="KW-1185">Reference proteome</keyword>
<dbReference type="Proteomes" id="UP001153321">
    <property type="component" value="Chromosome 17"/>
</dbReference>
<proteinExistence type="predicted"/>
<organism evidence="1 2">
    <name type="scientific">Spodoptera littoralis</name>
    <name type="common">Egyptian cotton leafworm</name>
    <dbReference type="NCBI Taxonomy" id="7109"/>
    <lineage>
        <taxon>Eukaryota</taxon>
        <taxon>Metazoa</taxon>
        <taxon>Ecdysozoa</taxon>
        <taxon>Arthropoda</taxon>
        <taxon>Hexapoda</taxon>
        <taxon>Insecta</taxon>
        <taxon>Pterygota</taxon>
        <taxon>Neoptera</taxon>
        <taxon>Endopterygota</taxon>
        <taxon>Lepidoptera</taxon>
        <taxon>Glossata</taxon>
        <taxon>Ditrysia</taxon>
        <taxon>Noctuoidea</taxon>
        <taxon>Noctuidae</taxon>
        <taxon>Amphipyrinae</taxon>
        <taxon>Spodoptera</taxon>
    </lineage>
</organism>
<gene>
    <name evidence="1" type="ORF">SPLIT_LOCUS3399</name>
</gene>
<sequence>MIMWTYRLINYYVDLLLDFFAFF</sequence>
<dbReference type="AlphaFoldDB" id="A0A9P0MYH6"/>
<protein>
    <submittedName>
        <fullName evidence="1">Uncharacterized protein</fullName>
    </submittedName>
</protein>